<sequence length="74" mass="8331">MVLWRREQYEGCSVGTELAAYDLRLPDCVFRFQATWLYTEAVHPGNKNLGIPNHSKASCLSAVSGLNRRLMGKC</sequence>
<evidence type="ECO:0000313" key="1">
    <source>
        <dbReference type="EMBL" id="EDL84376.1"/>
    </source>
</evidence>
<name>A6K294_RAT</name>
<dbReference type="Proteomes" id="UP000234681">
    <property type="component" value="Chromosome 4"/>
</dbReference>
<dbReference type="AlphaFoldDB" id="A6K294"/>
<dbReference type="EMBL" id="CH474013">
    <property type="protein sequence ID" value="EDL84376.1"/>
    <property type="molecule type" value="Genomic_DNA"/>
</dbReference>
<reference evidence="2" key="1">
    <citation type="submission" date="2005-09" db="EMBL/GenBank/DDBJ databases">
        <authorList>
            <person name="Mural R.J."/>
            <person name="Li P.W."/>
            <person name="Adams M.D."/>
            <person name="Amanatides P.G."/>
            <person name="Baden-Tillson H."/>
            <person name="Barnstead M."/>
            <person name="Chin S.H."/>
            <person name="Dew I."/>
            <person name="Evans C.A."/>
            <person name="Ferriera S."/>
            <person name="Flanigan M."/>
            <person name="Fosler C."/>
            <person name="Glodek A."/>
            <person name="Gu Z."/>
            <person name="Holt R.A."/>
            <person name="Jennings D."/>
            <person name="Kraft C.L."/>
            <person name="Lu F."/>
            <person name="Nguyen T."/>
            <person name="Nusskern D.R."/>
            <person name="Pfannkoch C.M."/>
            <person name="Sitter C."/>
            <person name="Sutton G.G."/>
            <person name="Venter J.C."/>
            <person name="Wang Z."/>
            <person name="Woodage T."/>
            <person name="Zheng X.H."/>
            <person name="Zhong F."/>
        </authorList>
    </citation>
    <scope>NUCLEOTIDE SEQUENCE [LARGE SCALE GENOMIC DNA]</scope>
    <source>
        <strain>BN</strain>
        <strain evidence="2">Sprague-Dawley</strain>
    </source>
</reference>
<protein>
    <submittedName>
        <fullName evidence="1">RCG41008</fullName>
    </submittedName>
</protein>
<evidence type="ECO:0000313" key="2">
    <source>
        <dbReference type="Proteomes" id="UP000234681"/>
    </source>
</evidence>
<gene>
    <name evidence="1" type="ORF">rCG_41008</name>
</gene>
<proteinExistence type="predicted"/>
<accession>A6K294</accession>
<organism evidence="1 2">
    <name type="scientific">Rattus norvegicus</name>
    <name type="common">Rat</name>
    <dbReference type="NCBI Taxonomy" id="10116"/>
    <lineage>
        <taxon>Eukaryota</taxon>
        <taxon>Metazoa</taxon>
        <taxon>Chordata</taxon>
        <taxon>Craniata</taxon>
        <taxon>Vertebrata</taxon>
        <taxon>Euteleostomi</taxon>
        <taxon>Mammalia</taxon>
        <taxon>Eutheria</taxon>
        <taxon>Euarchontoglires</taxon>
        <taxon>Glires</taxon>
        <taxon>Rodentia</taxon>
        <taxon>Myomorpha</taxon>
        <taxon>Muroidea</taxon>
        <taxon>Muridae</taxon>
        <taxon>Murinae</taxon>
        <taxon>Rattus</taxon>
    </lineage>
</organism>